<dbReference type="OrthoDB" id="543142at2759"/>
<dbReference type="EMBL" id="KK100818">
    <property type="protein sequence ID" value="KIZ03611.1"/>
    <property type="molecule type" value="Genomic_DNA"/>
</dbReference>
<dbReference type="InterPro" id="IPR038765">
    <property type="entry name" value="Papain-like_cys_pep_sf"/>
</dbReference>
<proteinExistence type="inferred from homology"/>
<evidence type="ECO:0000313" key="4">
    <source>
        <dbReference type="Proteomes" id="UP000054498"/>
    </source>
</evidence>
<dbReference type="PANTHER" id="PTHR12411">
    <property type="entry name" value="CYSTEINE PROTEASE FAMILY C1-RELATED"/>
    <property type="match status" value="1"/>
</dbReference>
<sequence>MTAPSTGQHQAFAVLAAVQSAVACALRRDATSSLSEQDFFFCKSLALREKRGCGNSWGMRSGIEAFMAMVDAKKLPVTETCLPYDPGNPSCSYECSNVEPSLQQGVFEFQALTTDWEMQKHIRLFGSVVTRLNIFDDFKKFFESNPNGVYTGHGPKATYKESHAVVLVGYDLDKKYWLVKNSWGVNFAASGFCKVAFGVDGVGYPEDTFGISFMPDKPPPKPRNRLSNSSRPGCYKYRTLPSDYVSKVATTWGMPIQQLLLDNLDSIPETDRLLGDMTLTLCGITLDDTPAAPGRHKSGFGGGGSSGSDKCDKCNVPVSAGGCKCDKNCDCRSAPGSGSSNECDKCNVPVSADGCKCDSNCNCRSAPSSGGGSRNECDKCNVPVSAGGCKCDSNCDCL</sequence>
<dbReference type="Pfam" id="PF00112">
    <property type="entry name" value="Peptidase_C1"/>
    <property type="match status" value="1"/>
</dbReference>
<dbReference type="SMART" id="SM00645">
    <property type="entry name" value="Pept_C1"/>
    <property type="match status" value="1"/>
</dbReference>
<dbReference type="AlphaFoldDB" id="A0A0D2NEH5"/>
<dbReference type="Proteomes" id="UP000054498">
    <property type="component" value="Unassembled WGS sequence"/>
</dbReference>
<dbReference type="InterPro" id="IPR000668">
    <property type="entry name" value="Peptidase_C1A_C"/>
</dbReference>
<comment type="similarity">
    <text evidence="1">Belongs to the peptidase C1 family.</text>
</comment>
<evidence type="ECO:0000259" key="2">
    <source>
        <dbReference type="SMART" id="SM00645"/>
    </source>
</evidence>
<dbReference type="GeneID" id="25737221"/>
<organism evidence="3 4">
    <name type="scientific">Monoraphidium neglectum</name>
    <dbReference type="NCBI Taxonomy" id="145388"/>
    <lineage>
        <taxon>Eukaryota</taxon>
        <taxon>Viridiplantae</taxon>
        <taxon>Chlorophyta</taxon>
        <taxon>core chlorophytes</taxon>
        <taxon>Chlorophyceae</taxon>
        <taxon>CS clade</taxon>
        <taxon>Sphaeropleales</taxon>
        <taxon>Selenastraceae</taxon>
        <taxon>Monoraphidium</taxon>
    </lineage>
</organism>
<protein>
    <recommendedName>
        <fullName evidence="2">Peptidase C1A papain C-terminal domain-containing protein</fullName>
    </recommendedName>
</protein>
<dbReference type="InterPro" id="IPR013128">
    <property type="entry name" value="Peptidase_C1A"/>
</dbReference>
<dbReference type="GO" id="GO:0006508">
    <property type="term" value="P:proteolysis"/>
    <property type="evidence" value="ECO:0007669"/>
    <property type="project" value="InterPro"/>
</dbReference>
<name>A0A0D2NEH5_9CHLO</name>
<dbReference type="Gene3D" id="3.90.70.10">
    <property type="entry name" value="Cysteine proteinases"/>
    <property type="match status" value="1"/>
</dbReference>
<reference evidence="3 4" key="1">
    <citation type="journal article" date="2013" name="BMC Genomics">
        <title>Reconstruction of the lipid metabolism for the microalga Monoraphidium neglectum from its genome sequence reveals characteristics suitable for biofuel production.</title>
        <authorList>
            <person name="Bogen C."/>
            <person name="Al-Dilaimi A."/>
            <person name="Albersmeier A."/>
            <person name="Wichmann J."/>
            <person name="Grundmann M."/>
            <person name="Rupp O."/>
            <person name="Lauersen K.J."/>
            <person name="Blifernez-Klassen O."/>
            <person name="Kalinowski J."/>
            <person name="Goesmann A."/>
            <person name="Mussgnug J.H."/>
            <person name="Kruse O."/>
        </authorList>
    </citation>
    <scope>NUCLEOTIDE SEQUENCE [LARGE SCALE GENOMIC DNA]</scope>
    <source>
        <strain evidence="3 4">SAG 48.87</strain>
    </source>
</reference>
<feature type="domain" description="Peptidase C1A papain C-terminal" evidence="2">
    <location>
        <begin position="3"/>
        <end position="206"/>
    </location>
</feature>
<dbReference type="GO" id="GO:0008234">
    <property type="term" value="F:cysteine-type peptidase activity"/>
    <property type="evidence" value="ECO:0007669"/>
    <property type="project" value="InterPro"/>
</dbReference>
<evidence type="ECO:0000313" key="3">
    <source>
        <dbReference type="EMBL" id="KIZ03611.1"/>
    </source>
</evidence>
<accession>A0A0D2NEH5</accession>
<gene>
    <name evidence="3" type="ORF">MNEG_4343</name>
</gene>
<dbReference type="KEGG" id="mng:MNEG_4343"/>
<dbReference type="RefSeq" id="XP_013902630.1">
    <property type="nucleotide sequence ID" value="XM_014047176.1"/>
</dbReference>
<dbReference type="SUPFAM" id="SSF54001">
    <property type="entry name" value="Cysteine proteinases"/>
    <property type="match status" value="1"/>
</dbReference>
<keyword evidence="4" id="KW-1185">Reference proteome</keyword>
<evidence type="ECO:0000256" key="1">
    <source>
        <dbReference type="ARBA" id="ARBA00008455"/>
    </source>
</evidence>